<name>A0A699WEL0_TANCI</name>
<dbReference type="AlphaFoldDB" id="A0A699WEL0"/>
<dbReference type="PANTHER" id="PTHR31286">
    <property type="entry name" value="GLYCINE-RICH CELL WALL STRUCTURAL PROTEIN 1.8-LIKE"/>
    <property type="match status" value="1"/>
</dbReference>
<dbReference type="PANTHER" id="PTHR31286:SF99">
    <property type="entry name" value="DUF4283 DOMAIN-CONTAINING PROTEIN"/>
    <property type="match status" value="1"/>
</dbReference>
<accession>A0A699WEL0</accession>
<comment type="caution">
    <text evidence="1">The sequence shown here is derived from an EMBL/GenBank/DDBJ whole genome shotgun (WGS) entry which is preliminary data.</text>
</comment>
<organism evidence="1">
    <name type="scientific">Tanacetum cinerariifolium</name>
    <name type="common">Dalmatian daisy</name>
    <name type="synonym">Chrysanthemum cinerariifolium</name>
    <dbReference type="NCBI Taxonomy" id="118510"/>
    <lineage>
        <taxon>Eukaryota</taxon>
        <taxon>Viridiplantae</taxon>
        <taxon>Streptophyta</taxon>
        <taxon>Embryophyta</taxon>
        <taxon>Tracheophyta</taxon>
        <taxon>Spermatophyta</taxon>
        <taxon>Magnoliopsida</taxon>
        <taxon>eudicotyledons</taxon>
        <taxon>Gunneridae</taxon>
        <taxon>Pentapetalae</taxon>
        <taxon>asterids</taxon>
        <taxon>campanulids</taxon>
        <taxon>Asterales</taxon>
        <taxon>Asteraceae</taxon>
        <taxon>Asteroideae</taxon>
        <taxon>Anthemideae</taxon>
        <taxon>Anthemidinae</taxon>
        <taxon>Tanacetum</taxon>
    </lineage>
</organism>
<dbReference type="EMBL" id="BKCJ011656889">
    <property type="protein sequence ID" value="GFD45747.1"/>
    <property type="molecule type" value="Genomic_DNA"/>
</dbReference>
<evidence type="ECO:0000313" key="1">
    <source>
        <dbReference type="EMBL" id="GFD45747.1"/>
    </source>
</evidence>
<proteinExistence type="predicted"/>
<protein>
    <submittedName>
        <fullName evidence="1">Zinc knuckle CX2CX4HX4C</fullName>
    </submittedName>
</protein>
<dbReference type="InterPro" id="IPR040256">
    <property type="entry name" value="At4g02000-like"/>
</dbReference>
<sequence>MIHNVPIILKKWSPDANLIIEDLTKVPMWVKLHNVPMAAFTSDGFSIGATKLGNPIVLDSYTSSMCEILGL</sequence>
<reference evidence="1" key="1">
    <citation type="journal article" date="2019" name="Sci. Rep.">
        <title>Draft genome of Tanacetum cinerariifolium, the natural source of mosquito coil.</title>
        <authorList>
            <person name="Yamashiro T."/>
            <person name="Shiraishi A."/>
            <person name="Satake H."/>
            <person name="Nakayama K."/>
        </authorList>
    </citation>
    <scope>NUCLEOTIDE SEQUENCE</scope>
</reference>
<gene>
    <name evidence="1" type="ORF">Tci_917716</name>
</gene>